<dbReference type="AlphaFoldDB" id="A0AAW9A4U9"/>
<organism evidence="1 2">
    <name type="scientific">Sporosarcina thermotolerans</name>
    <dbReference type="NCBI Taxonomy" id="633404"/>
    <lineage>
        <taxon>Bacteria</taxon>
        <taxon>Bacillati</taxon>
        <taxon>Bacillota</taxon>
        <taxon>Bacilli</taxon>
        <taxon>Bacillales</taxon>
        <taxon>Caryophanaceae</taxon>
        <taxon>Sporosarcina</taxon>
    </lineage>
</organism>
<dbReference type="RefSeq" id="WP_283732821.1">
    <property type="nucleotide sequence ID" value="NZ_CP125968.1"/>
</dbReference>
<evidence type="ECO:0000313" key="1">
    <source>
        <dbReference type="EMBL" id="MDW0116132.1"/>
    </source>
</evidence>
<reference evidence="1 2" key="1">
    <citation type="submission" date="2023-06" db="EMBL/GenBank/DDBJ databases">
        <title>Sporosarcina sp. nov., isolated from Korean traditional fermented seafood 'Jeotgal'.</title>
        <authorList>
            <person name="Yang A.I."/>
            <person name="Shin N.-R."/>
        </authorList>
    </citation>
    <scope>NUCLEOTIDE SEQUENCE [LARGE SCALE GENOMIC DNA]</scope>
    <source>
        <strain evidence="1 2">KCTC43456</strain>
    </source>
</reference>
<evidence type="ECO:0000313" key="2">
    <source>
        <dbReference type="Proteomes" id="UP001271648"/>
    </source>
</evidence>
<accession>A0AAW9A4U9</accession>
<gene>
    <name evidence="1" type="ORF">QTL97_04235</name>
</gene>
<proteinExistence type="predicted"/>
<keyword evidence="2" id="KW-1185">Reference proteome</keyword>
<comment type="caution">
    <text evidence="1">The sequence shown here is derived from an EMBL/GenBank/DDBJ whole genome shotgun (WGS) entry which is preliminary data.</text>
</comment>
<dbReference type="Proteomes" id="UP001271648">
    <property type="component" value="Unassembled WGS sequence"/>
</dbReference>
<name>A0AAW9A4U9_9BACL</name>
<dbReference type="EMBL" id="JAUBDJ010000002">
    <property type="protein sequence ID" value="MDW0116132.1"/>
    <property type="molecule type" value="Genomic_DNA"/>
</dbReference>
<sequence>MIKEMLDMYIEPATEDIHHRYNSWHHCHSFFANNHQRLHEEFVQDVAALHIGFYLASWGMMRGSSKLIQKDYKIHLEFVRTVAGNTNYTAFYSRQLTDEEHVETLMELVNETRACYEEFNVSDTLVTKILMGVFGNIPAFDRYFRKGLRLHSMKSSLTKESLIEIVRFYNTYKMEFEPYLDSGFTPMKLIDMYFWQSAIFNKQASKIIATELASLNDEDDKVSLVHS</sequence>
<protein>
    <submittedName>
        <fullName evidence="1">Uncharacterized protein</fullName>
    </submittedName>
</protein>